<feature type="transmembrane region" description="Helical" evidence="2">
    <location>
        <begin position="439"/>
        <end position="467"/>
    </location>
</feature>
<proteinExistence type="predicted"/>
<evidence type="ECO:0000313" key="4">
    <source>
        <dbReference type="Proteomes" id="UP000334990"/>
    </source>
</evidence>
<sequence>MSGTVSLNCSTIFTFSHHHYRDDGCEGAQLVDHERQHPRPTAPYHAPVIVTIAVFIVVLGIPAALMCGSVFLAARSTSAPVRSGRRLWGVALAAIGLAVMAQTASAIHEDQHYDDFGSAGTILLGFLGAGVFLLGLGPFIPWLLRTFERLAVRLPVPFRLAARDMGERPVLTAAAVALTMVITALTVAVLIVSAAMTALHRVEYQPRARPGALVVDEFRNDQAATVQAAVQRELPTVSIVLSHDETDFGYFVPDVASGLLTPVHVGDQALLRYLTGDPSAPFREDTAVVVTGENLAISSLTIVHNLSGEPGDYDAYPRQSVPAVTARPADPQVEAIFIPSKVIQDLGFHLVPEQLIVDPGVHRISPLEQERLEERLGGTATVYVERGFQPSTGWQAFVAVMAVIALGSALVATGWTSAGSRSTRVLLRARGGSSAALRWLAVCRAGVGTACGTILGAAAGCAIGLLLRWPLTTSADWDPQATAFRRALAGHRRAGRRTAPARGGHRGPADPQTNR</sequence>
<dbReference type="Proteomes" id="UP000334990">
    <property type="component" value="Unassembled WGS sequence"/>
</dbReference>
<evidence type="ECO:0000256" key="1">
    <source>
        <dbReference type="SAM" id="MobiDB-lite"/>
    </source>
</evidence>
<reference evidence="3 4" key="1">
    <citation type="submission" date="2019-10" db="EMBL/GenBank/DDBJ databases">
        <title>Whole genome shotgun sequence of Acrocarpospora corrugata NBRC 13972.</title>
        <authorList>
            <person name="Ichikawa N."/>
            <person name="Kimura A."/>
            <person name="Kitahashi Y."/>
            <person name="Komaki H."/>
            <person name="Oguchi A."/>
        </authorList>
    </citation>
    <scope>NUCLEOTIDE SEQUENCE [LARGE SCALE GENOMIC DNA]</scope>
    <source>
        <strain evidence="3 4">NBRC 13972</strain>
    </source>
</reference>
<evidence type="ECO:0000256" key="2">
    <source>
        <dbReference type="SAM" id="Phobius"/>
    </source>
</evidence>
<keyword evidence="2" id="KW-0472">Membrane</keyword>
<comment type="caution">
    <text evidence="3">The sequence shown here is derived from an EMBL/GenBank/DDBJ whole genome shotgun (WGS) entry which is preliminary data.</text>
</comment>
<feature type="transmembrane region" description="Helical" evidence="2">
    <location>
        <begin position="170"/>
        <end position="199"/>
    </location>
</feature>
<accession>A0A5M3W1C6</accession>
<dbReference type="AlphaFoldDB" id="A0A5M3W1C6"/>
<feature type="transmembrane region" description="Helical" evidence="2">
    <location>
        <begin position="86"/>
        <end position="107"/>
    </location>
</feature>
<name>A0A5M3W1C6_9ACTN</name>
<keyword evidence="2" id="KW-0812">Transmembrane</keyword>
<feature type="transmembrane region" description="Helical" evidence="2">
    <location>
        <begin position="48"/>
        <end position="74"/>
    </location>
</feature>
<protein>
    <recommendedName>
        <fullName evidence="5">ABC3 transporter permease protein domain-containing protein</fullName>
    </recommendedName>
</protein>
<feature type="transmembrane region" description="Helical" evidence="2">
    <location>
        <begin position="394"/>
        <end position="418"/>
    </location>
</feature>
<evidence type="ECO:0008006" key="5">
    <source>
        <dbReference type="Google" id="ProtNLM"/>
    </source>
</evidence>
<organism evidence="3 4">
    <name type="scientific">Acrocarpospora corrugata</name>
    <dbReference type="NCBI Taxonomy" id="35763"/>
    <lineage>
        <taxon>Bacteria</taxon>
        <taxon>Bacillati</taxon>
        <taxon>Actinomycetota</taxon>
        <taxon>Actinomycetes</taxon>
        <taxon>Streptosporangiales</taxon>
        <taxon>Streptosporangiaceae</taxon>
        <taxon>Acrocarpospora</taxon>
    </lineage>
</organism>
<feature type="region of interest" description="Disordered" evidence="1">
    <location>
        <begin position="489"/>
        <end position="515"/>
    </location>
</feature>
<dbReference type="EMBL" id="BLAD01000047">
    <property type="protein sequence ID" value="GES00921.1"/>
    <property type="molecule type" value="Genomic_DNA"/>
</dbReference>
<keyword evidence="2" id="KW-1133">Transmembrane helix</keyword>
<feature type="transmembrane region" description="Helical" evidence="2">
    <location>
        <begin position="119"/>
        <end position="144"/>
    </location>
</feature>
<evidence type="ECO:0000313" key="3">
    <source>
        <dbReference type="EMBL" id="GES00921.1"/>
    </source>
</evidence>
<gene>
    <name evidence="3" type="ORF">Acor_29850</name>
</gene>
<keyword evidence="4" id="KW-1185">Reference proteome</keyword>